<evidence type="ECO:0000313" key="7">
    <source>
        <dbReference type="EMBL" id="NYH25978.1"/>
    </source>
</evidence>
<evidence type="ECO:0000259" key="6">
    <source>
        <dbReference type="PROSITE" id="PS50977"/>
    </source>
</evidence>
<dbReference type="InterPro" id="IPR009057">
    <property type="entry name" value="Homeodomain-like_sf"/>
</dbReference>
<dbReference type="SUPFAM" id="SSF48498">
    <property type="entry name" value="Tetracyclin repressor-like, C-terminal domain"/>
    <property type="match status" value="1"/>
</dbReference>
<dbReference type="EMBL" id="JACCAS010000002">
    <property type="protein sequence ID" value="NYH25978.1"/>
    <property type="molecule type" value="Genomic_DNA"/>
</dbReference>
<dbReference type="GO" id="GO:0003677">
    <property type="term" value="F:DNA binding"/>
    <property type="evidence" value="ECO:0007669"/>
    <property type="project" value="UniProtKB-UniRule"/>
</dbReference>
<gene>
    <name evidence="7" type="ORF">GGD40_005549</name>
</gene>
<keyword evidence="4" id="KW-0804">Transcription</keyword>
<evidence type="ECO:0000256" key="4">
    <source>
        <dbReference type="ARBA" id="ARBA00023163"/>
    </source>
</evidence>
<evidence type="ECO:0000313" key="8">
    <source>
        <dbReference type="Proteomes" id="UP000540929"/>
    </source>
</evidence>
<proteinExistence type="predicted"/>
<protein>
    <submittedName>
        <fullName evidence="7">TetR/AcrR family transcriptional repressor of nem operon</fullName>
    </submittedName>
</protein>
<name>A0A7Y9WT28_9BURK</name>
<dbReference type="SUPFAM" id="SSF46689">
    <property type="entry name" value="Homeodomain-like"/>
    <property type="match status" value="1"/>
</dbReference>
<evidence type="ECO:0000256" key="1">
    <source>
        <dbReference type="ARBA" id="ARBA00022491"/>
    </source>
</evidence>
<dbReference type="PRINTS" id="PR00455">
    <property type="entry name" value="HTHTETR"/>
</dbReference>
<keyword evidence="1" id="KW-0678">Repressor</keyword>
<dbReference type="Pfam" id="PF00440">
    <property type="entry name" value="TetR_N"/>
    <property type="match status" value="1"/>
</dbReference>
<dbReference type="Gene3D" id="1.10.10.60">
    <property type="entry name" value="Homeodomain-like"/>
    <property type="match status" value="1"/>
</dbReference>
<dbReference type="PANTHER" id="PTHR47506:SF7">
    <property type="entry name" value="TRANSCRIPTIONAL REGULATORY PROTEIN"/>
    <property type="match status" value="1"/>
</dbReference>
<dbReference type="Gene3D" id="1.10.357.10">
    <property type="entry name" value="Tetracycline Repressor, domain 2"/>
    <property type="match status" value="1"/>
</dbReference>
<feature type="domain" description="HTH tetR-type" evidence="6">
    <location>
        <begin position="23"/>
        <end position="83"/>
    </location>
</feature>
<dbReference type="AlphaFoldDB" id="A0A7Y9WT28"/>
<keyword evidence="2" id="KW-0805">Transcription regulation</keyword>
<dbReference type="PROSITE" id="PS50977">
    <property type="entry name" value="HTH_TETR_2"/>
    <property type="match status" value="1"/>
</dbReference>
<dbReference type="InterPro" id="IPR023772">
    <property type="entry name" value="DNA-bd_HTH_TetR-type_CS"/>
</dbReference>
<dbReference type="PROSITE" id="PS01081">
    <property type="entry name" value="HTH_TETR_1"/>
    <property type="match status" value="1"/>
</dbReference>
<evidence type="ECO:0000256" key="3">
    <source>
        <dbReference type="ARBA" id="ARBA00023125"/>
    </source>
</evidence>
<feature type="DNA-binding region" description="H-T-H motif" evidence="5">
    <location>
        <begin position="46"/>
        <end position="65"/>
    </location>
</feature>
<keyword evidence="8" id="KW-1185">Reference proteome</keyword>
<dbReference type="PANTHER" id="PTHR47506">
    <property type="entry name" value="TRANSCRIPTIONAL REGULATORY PROTEIN"/>
    <property type="match status" value="1"/>
</dbReference>
<evidence type="ECO:0000256" key="2">
    <source>
        <dbReference type="ARBA" id="ARBA00023015"/>
    </source>
</evidence>
<dbReference type="InterPro" id="IPR001647">
    <property type="entry name" value="HTH_TetR"/>
</dbReference>
<reference evidence="7 8" key="1">
    <citation type="submission" date="2020-07" db="EMBL/GenBank/DDBJ databases">
        <title>Exploring microbial biodiversity for novel pathways involved in the catabolism of aromatic compounds derived from lignin.</title>
        <authorList>
            <person name="Elkins J."/>
        </authorList>
    </citation>
    <scope>NUCLEOTIDE SEQUENCE [LARGE SCALE GENOMIC DNA]</scope>
    <source>
        <strain evidence="7 8">H2C3C</strain>
    </source>
</reference>
<dbReference type="InterPro" id="IPR036271">
    <property type="entry name" value="Tet_transcr_reg_TetR-rel_C_sf"/>
</dbReference>
<dbReference type="Proteomes" id="UP000540929">
    <property type="component" value="Unassembled WGS sequence"/>
</dbReference>
<organism evidence="7 8">
    <name type="scientific">Paraburkholderia bryophila</name>
    <dbReference type="NCBI Taxonomy" id="420952"/>
    <lineage>
        <taxon>Bacteria</taxon>
        <taxon>Pseudomonadati</taxon>
        <taxon>Pseudomonadota</taxon>
        <taxon>Betaproteobacteria</taxon>
        <taxon>Burkholderiales</taxon>
        <taxon>Burkholderiaceae</taxon>
        <taxon>Paraburkholderia</taxon>
    </lineage>
</organism>
<sequence length="201" mass="22257">MYNIEVKRTHFGGRMKVSREQVAANRQSILEASGRLFRERGFDAVTVVEVMKAAGLTHGGFYGYFESKDDLIAQTLAHVLAQDDERPTNPIEYARAYLAPVHRDDVAGGCPTAALGAETIRQSRQARAAMTEGQRRTFERFSEGLPDATPEEARRAAIGSWAAMVGAMVLARLADDPKLSDEVLDQTYAWIRDKNTHTLSN</sequence>
<keyword evidence="3 5" id="KW-0238">DNA-binding</keyword>
<comment type="caution">
    <text evidence="7">The sequence shown here is derived from an EMBL/GenBank/DDBJ whole genome shotgun (WGS) entry which is preliminary data.</text>
</comment>
<accession>A0A7Y9WT28</accession>
<evidence type="ECO:0000256" key="5">
    <source>
        <dbReference type="PROSITE-ProRule" id="PRU00335"/>
    </source>
</evidence>